<feature type="domain" description="Reverse transcriptase zinc-binding" evidence="2">
    <location>
        <begin position="365"/>
        <end position="458"/>
    </location>
</feature>
<evidence type="ECO:0000313" key="5">
    <source>
        <dbReference type="Proteomes" id="UP000525078"/>
    </source>
</evidence>
<comment type="caution">
    <text evidence="3">The sequence shown here is derived from an EMBL/GenBank/DDBJ whole genome shotgun (WGS) entry which is preliminary data.</text>
</comment>
<feature type="compositionally biased region" description="Basic residues" evidence="1">
    <location>
        <begin position="258"/>
        <end position="268"/>
    </location>
</feature>
<dbReference type="EMBL" id="JAATIP010000171">
    <property type="protein sequence ID" value="KAF4363981.1"/>
    <property type="molecule type" value="Genomic_DNA"/>
</dbReference>
<evidence type="ECO:0000256" key="1">
    <source>
        <dbReference type="SAM" id="MobiDB-lite"/>
    </source>
</evidence>
<gene>
    <name evidence="3" type="ORF">F8388_000564</name>
    <name evidence="4" type="ORF">G4B88_020412</name>
</gene>
<accession>A0A7J6EZW0</accession>
<dbReference type="Proteomes" id="UP000583929">
    <property type="component" value="Unassembled WGS sequence"/>
</dbReference>
<feature type="region of interest" description="Disordered" evidence="1">
    <location>
        <begin position="249"/>
        <end position="268"/>
    </location>
</feature>
<reference evidence="5 6" key="1">
    <citation type="journal article" date="2020" name="bioRxiv">
        <title>Sequence and annotation of 42 cannabis genomes reveals extensive copy number variation in cannabinoid synthesis and pathogen resistance genes.</title>
        <authorList>
            <person name="Mckernan K.J."/>
            <person name="Helbert Y."/>
            <person name="Kane L.T."/>
            <person name="Ebling H."/>
            <person name="Zhang L."/>
            <person name="Liu B."/>
            <person name="Eaton Z."/>
            <person name="Mclaughlin S."/>
            <person name="Kingan S."/>
            <person name="Baybayan P."/>
            <person name="Concepcion G."/>
            <person name="Jordan M."/>
            <person name="Riva A."/>
            <person name="Barbazuk W."/>
            <person name="Harkins T."/>
        </authorList>
    </citation>
    <scope>NUCLEOTIDE SEQUENCE [LARGE SCALE GENOMIC DNA]</scope>
    <source>
        <strain evidence="5 6">cv. Jamaican Lion 4</strain>
        <strain evidence="4">Father</strain>
        <strain evidence="3">Mother</strain>
        <tissue evidence="3">Leaf</tissue>
    </source>
</reference>
<evidence type="ECO:0000313" key="3">
    <source>
        <dbReference type="EMBL" id="KAF4363981.1"/>
    </source>
</evidence>
<keyword evidence="6" id="KW-1185">Reference proteome</keyword>
<organism evidence="3 5">
    <name type="scientific">Cannabis sativa</name>
    <name type="common">Hemp</name>
    <name type="synonym">Marijuana</name>
    <dbReference type="NCBI Taxonomy" id="3483"/>
    <lineage>
        <taxon>Eukaryota</taxon>
        <taxon>Viridiplantae</taxon>
        <taxon>Streptophyta</taxon>
        <taxon>Embryophyta</taxon>
        <taxon>Tracheophyta</taxon>
        <taxon>Spermatophyta</taxon>
        <taxon>Magnoliopsida</taxon>
        <taxon>eudicotyledons</taxon>
        <taxon>Gunneridae</taxon>
        <taxon>Pentapetalae</taxon>
        <taxon>rosids</taxon>
        <taxon>fabids</taxon>
        <taxon>Rosales</taxon>
        <taxon>Cannabaceae</taxon>
        <taxon>Cannabis</taxon>
    </lineage>
</organism>
<sequence length="586" mass="67180">MPQTPDLTMEDLLDRTGNLRVEDEEGWEVNEERESEAGKSCLLGRFCSNKNMNRSLIRTILGRVWGLAEVDWGVKIKRVTTEASFMIFSFKNETDLTRIILTKWEDELKRFPLTGRVLNLPTKSITRNNMLRLASMAGEGIDLAPRITNQNSLRVEVPTSNPSMPFNFVNLMDRFDVQRVEKDFEKDGESGMKRRAEFWEVMNKGDGLEHESGKRIHREGSGVQASSEVSLSNEGGEWIDIPITFENELGGENSGQKGGRKKRVVAKKNKKLDTKLKPPISTNSKEMAENLVHSVKEKGLRWRVADGSKVRINEDRWIPRGAPFLLRAPAMVPPTTYVNSLINDTARRDCGEDDLIWHYTINGDYTVASGYNVTQIEKQGAETSNKSIVRRWWKEIWQSNLTPKMKNFVWRVYHNWIPSKSVLVKRDIQIDRTCSGCWNHDETIGHALWNCPRLKNVWRNAGFWQTIGHALWNCPRLKNVWRNAWFWHLFPKGLGLMIDLVDFLIWIPWALDYITNTLQRDTENRKAMKVKQGCGIAAVIRDNGGCLVAAEAGFQTGYISVLMTEILAIKLGLNLAQRLKVRPFFC</sequence>
<dbReference type="AlphaFoldDB" id="A0A7J6EZW0"/>
<proteinExistence type="predicted"/>
<evidence type="ECO:0000259" key="2">
    <source>
        <dbReference type="Pfam" id="PF13966"/>
    </source>
</evidence>
<evidence type="ECO:0000313" key="6">
    <source>
        <dbReference type="Proteomes" id="UP000583929"/>
    </source>
</evidence>
<dbReference type="Proteomes" id="UP000525078">
    <property type="component" value="Unassembled WGS sequence"/>
</dbReference>
<dbReference type="Pfam" id="PF13966">
    <property type="entry name" value="zf-RVT"/>
    <property type="match status" value="1"/>
</dbReference>
<dbReference type="EMBL" id="JAATIQ010000270">
    <property type="protein sequence ID" value="KAF4365744.1"/>
    <property type="molecule type" value="Genomic_DNA"/>
</dbReference>
<evidence type="ECO:0000313" key="4">
    <source>
        <dbReference type="EMBL" id="KAF4365744.1"/>
    </source>
</evidence>
<feature type="compositionally biased region" description="Basic and acidic residues" evidence="1">
    <location>
        <begin position="210"/>
        <end position="220"/>
    </location>
</feature>
<protein>
    <recommendedName>
        <fullName evidence="2">Reverse transcriptase zinc-binding domain-containing protein</fullName>
    </recommendedName>
</protein>
<dbReference type="InterPro" id="IPR026960">
    <property type="entry name" value="RVT-Znf"/>
</dbReference>
<name>A0A7J6EZW0_CANSA</name>
<feature type="region of interest" description="Disordered" evidence="1">
    <location>
        <begin position="210"/>
        <end position="229"/>
    </location>
</feature>